<sequence>MMVPAMAPTERIGMKMPPGTPLPKLKDVKNTLERRIRAAKPMEKVI</sequence>
<dbReference type="EMBL" id="VSSQ01022512">
    <property type="protein sequence ID" value="MPM68876.1"/>
    <property type="molecule type" value="Genomic_DNA"/>
</dbReference>
<proteinExistence type="predicted"/>
<gene>
    <name evidence="2" type="ORF">SDC9_115811</name>
</gene>
<evidence type="ECO:0000256" key="1">
    <source>
        <dbReference type="SAM" id="MobiDB-lite"/>
    </source>
</evidence>
<name>A0A645BU31_9ZZZZ</name>
<accession>A0A645BU31</accession>
<organism evidence="2">
    <name type="scientific">bioreactor metagenome</name>
    <dbReference type="NCBI Taxonomy" id="1076179"/>
    <lineage>
        <taxon>unclassified sequences</taxon>
        <taxon>metagenomes</taxon>
        <taxon>ecological metagenomes</taxon>
    </lineage>
</organism>
<reference evidence="2" key="1">
    <citation type="submission" date="2019-08" db="EMBL/GenBank/DDBJ databases">
        <authorList>
            <person name="Kucharzyk K."/>
            <person name="Murdoch R.W."/>
            <person name="Higgins S."/>
            <person name="Loffler F."/>
        </authorList>
    </citation>
    <scope>NUCLEOTIDE SEQUENCE</scope>
</reference>
<evidence type="ECO:0000313" key="2">
    <source>
        <dbReference type="EMBL" id="MPM68876.1"/>
    </source>
</evidence>
<dbReference type="AlphaFoldDB" id="A0A645BU31"/>
<comment type="caution">
    <text evidence="2">The sequence shown here is derived from an EMBL/GenBank/DDBJ whole genome shotgun (WGS) entry which is preliminary data.</text>
</comment>
<feature type="region of interest" description="Disordered" evidence="1">
    <location>
        <begin position="1"/>
        <end position="25"/>
    </location>
</feature>
<protein>
    <submittedName>
        <fullName evidence="2">Uncharacterized protein</fullName>
    </submittedName>
</protein>